<dbReference type="EMBL" id="LODL01000019">
    <property type="protein sequence ID" value="KXB30856.1"/>
    <property type="molecule type" value="Genomic_DNA"/>
</dbReference>
<dbReference type="InterPro" id="IPR052340">
    <property type="entry name" value="RNase_Y/CdgJ"/>
</dbReference>
<dbReference type="PANTHER" id="PTHR33525:SF3">
    <property type="entry name" value="RIBONUCLEASE Y"/>
    <property type="match status" value="1"/>
</dbReference>
<dbReference type="PANTHER" id="PTHR33525">
    <property type="match status" value="1"/>
</dbReference>
<evidence type="ECO:0000313" key="2">
    <source>
        <dbReference type="EMBL" id="KXB30856.1"/>
    </source>
</evidence>
<evidence type="ECO:0000259" key="1">
    <source>
        <dbReference type="PROSITE" id="PS51833"/>
    </source>
</evidence>
<comment type="caution">
    <text evidence="2">The sequence shown here is derived from an EMBL/GenBank/DDBJ whole genome shotgun (WGS) entry which is preliminary data.</text>
</comment>
<sequence length="278" mass="29606">MDVQTVLETIAADAARGEMVFPTHARIALRVQRALDDPDCSVDQLSKLISAEPILSAKVVGIANSVAYNPSGRAISDVRSAVSRLGFNTLRSLVSAVIIRQMQEMSPSSEHRALAGRLWEHTAHVAALARVIARRVTQQDPEAAFFAGIVHEVGGFYLIARAADFPGLLDSNLEQWSGTGEAEVGRKVLQALGVPANILGAIEKLWDGYLAMPATSLGDTLLLADQLAPCESPLAELDGMSRHGMTADIDLLVGQEMLSAILADSAEEVDSLTTALKN</sequence>
<name>A0A133XIY6_9RHOO</name>
<keyword evidence="2" id="KW-0808">Transferase</keyword>
<dbReference type="Proteomes" id="UP000070186">
    <property type="component" value="Unassembled WGS sequence"/>
</dbReference>
<protein>
    <submittedName>
        <fullName evidence="2">Histidine kinase</fullName>
    </submittedName>
</protein>
<dbReference type="AlphaFoldDB" id="A0A133XIY6"/>
<feature type="domain" description="HDOD" evidence="1">
    <location>
        <begin position="21"/>
        <end position="208"/>
    </location>
</feature>
<gene>
    <name evidence="2" type="ORF">AT959_09040</name>
</gene>
<dbReference type="SUPFAM" id="SSF109604">
    <property type="entry name" value="HD-domain/PDEase-like"/>
    <property type="match status" value="1"/>
</dbReference>
<dbReference type="STRING" id="281362.AT959_09040"/>
<dbReference type="InterPro" id="IPR013976">
    <property type="entry name" value="HDOD"/>
</dbReference>
<accession>A0A133XIY6</accession>
<keyword evidence="3" id="KW-1185">Reference proteome</keyword>
<keyword evidence="2" id="KW-0418">Kinase</keyword>
<dbReference type="RefSeq" id="WP_066882652.1">
    <property type="nucleotide sequence ID" value="NZ_LODL01000019.1"/>
</dbReference>
<proteinExistence type="predicted"/>
<evidence type="ECO:0000313" key="3">
    <source>
        <dbReference type="Proteomes" id="UP000070186"/>
    </source>
</evidence>
<dbReference type="GO" id="GO:0016301">
    <property type="term" value="F:kinase activity"/>
    <property type="evidence" value="ECO:0007669"/>
    <property type="project" value="UniProtKB-KW"/>
</dbReference>
<organism evidence="2 3">
    <name type="scientific">Dechloromonas denitrificans</name>
    <dbReference type="NCBI Taxonomy" id="281362"/>
    <lineage>
        <taxon>Bacteria</taxon>
        <taxon>Pseudomonadati</taxon>
        <taxon>Pseudomonadota</taxon>
        <taxon>Betaproteobacteria</taxon>
        <taxon>Rhodocyclales</taxon>
        <taxon>Azonexaceae</taxon>
        <taxon>Dechloromonas</taxon>
    </lineage>
</organism>
<dbReference type="PROSITE" id="PS51833">
    <property type="entry name" value="HDOD"/>
    <property type="match status" value="1"/>
</dbReference>
<reference evidence="2 3" key="1">
    <citation type="submission" date="2015-12" db="EMBL/GenBank/DDBJ databases">
        <title>Nitrous oxide reduction kinetics distinguish bacteria harboring typical versus atypical NosZ.</title>
        <authorList>
            <person name="Yoon S."/>
            <person name="Nissen S."/>
            <person name="Park D."/>
            <person name="Sanford R.A."/>
            <person name="Loeffler F.E."/>
        </authorList>
    </citation>
    <scope>NUCLEOTIDE SEQUENCE [LARGE SCALE GENOMIC DNA]</scope>
    <source>
        <strain evidence="2 3">ATCC BAA-841</strain>
    </source>
</reference>
<dbReference type="Gene3D" id="1.10.3210.10">
    <property type="entry name" value="Hypothetical protein af1432"/>
    <property type="match status" value="1"/>
</dbReference>
<dbReference type="Pfam" id="PF08668">
    <property type="entry name" value="HDOD"/>
    <property type="match status" value="1"/>
</dbReference>